<accession>L1JMS6</accession>
<dbReference type="Proteomes" id="UP000011087">
    <property type="component" value="Unassembled WGS sequence"/>
</dbReference>
<feature type="region of interest" description="Disordered" evidence="5">
    <location>
        <begin position="79"/>
        <end position="119"/>
    </location>
</feature>
<dbReference type="HOGENOM" id="CLU_092984_2_0_1"/>
<feature type="domain" description="RWP-RK" evidence="6">
    <location>
        <begin position="20"/>
        <end position="106"/>
    </location>
</feature>
<evidence type="ECO:0000313" key="9">
    <source>
        <dbReference type="Proteomes" id="UP000011087"/>
    </source>
</evidence>
<dbReference type="PaxDb" id="55529-EKX49500"/>
<reference evidence="7 9" key="1">
    <citation type="journal article" date="2012" name="Nature">
        <title>Algal genomes reveal evolutionary mosaicism and the fate of nucleomorphs.</title>
        <authorList>
            <consortium name="DOE Joint Genome Institute"/>
            <person name="Curtis B.A."/>
            <person name="Tanifuji G."/>
            <person name="Burki F."/>
            <person name="Gruber A."/>
            <person name="Irimia M."/>
            <person name="Maruyama S."/>
            <person name="Arias M.C."/>
            <person name="Ball S.G."/>
            <person name="Gile G.H."/>
            <person name="Hirakawa Y."/>
            <person name="Hopkins J.F."/>
            <person name="Kuo A."/>
            <person name="Rensing S.A."/>
            <person name="Schmutz J."/>
            <person name="Symeonidi A."/>
            <person name="Elias M."/>
            <person name="Eveleigh R.J."/>
            <person name="Herman E.K."/>
            <person name="Klute M.J."/>
            <person name="Nakayama T."/>
            <person name="Obornik M."/>
            <person name="Reyes-Prieto A."/>
            <person name="Armbrust E.V."/>
            <person name="Aves S.J."/>
            <person name="Beiko R.G."/>
            <person name="Coutinho P."/>
            <person name="Dacks J.B."/>
            <person name="Durnford D.G."/>
            <person name="Fast N.M."/>
            <person name="Green B.R."/>
            <person name="Grisdale C.J."/>
            <person name="Hempel F."/>
            <person name="Henrissat B."/>
            <person name="Hoppner M.P."/>
            <person name="Ishida K."/>
            <person name="Kim E."/>
            <person name="Koreny L."/>
            <person name="Kroth P.G."/>
            <person name="Liu Y."/>
            <person name="Malik S.B."/>
            <person name="Maier U.G."/>
            <person name="McRose D."/>
            <person name="Mock T."/>
            <person name="Neilson J.A."/>
            <person name="Onodera N.T."/>
            <person name="Poole A.M."/>
            <person name="Pritham E.J."/>
            <person name="Richards T.A."/>
            <person name="Rocap G."/>
            <person name="Roy S.W."/>
            <person name="Sarai C."/>
            <person name="Schaack S."/>
            <person name="Shirato S."/>
            <person name="Slamovits C.H."/>
            <person name="Spencer D.F."/>
            <person name="Suzuki S."/>
            <person name="Worden A.Z."/>
            <person name="Zauner S."/>
            <person name="Barry K."/>
            <person name="Bell C."/>
            <person name="Bharti A.K."/>
            <person name="Crow J.A."/>
            <person name="Grimwood J."/>
            <person name="Kramer R."/>
            <person name="Lindquist E."/>
            <person name="Lucas S."/>
            <person name="Salamov A."/>
            <person name="McFadden G.I."/>
            <person name="Lane C.E."/>
            <person name="Keeling P.J."/>
            <person name="Gray M.W."/>
            <person name="Grigoriev I.V."/>
            <person name="Archibald J.M."/>
        </authorList>
    </citation>
    <scope>NUCLEOTIDE SEQUENCE</scope>
    <source>
        <strain evidence="7 9">CCMP2712</strain>
    </source>
</reference>
<dbReference type="OrthoDB" id="6270329at2759"/>
<dbReference type="GO" id="GO:0003677">
    <property type="term" value="F:DNA binding"/>
    <property type="evidence" value="ECO:0007669"/>
    <property type="project" value="UniProtKB-KW"/>
</dbReference>
<feature type="compositionally biased region" description="Low complexity" evidence="5">
    <location>
        <begin position="80"/>
        <end position="100"/>
    </location>
</feature>
<evidence type="ECO:0000259" key="6">
    <source>
        <dbReference type="PROSITE" id="PS51519"/>
    </source>
</evidence>
<evidence type="ECO:0000256" key="5">
    <source>
        <dbReference type="SAM" id="MobiDB-lite"/>
    </source>
</evidence>
<reference evidence="8" key="3">
    <citation type="submission" date="2015-06" db="UniProtKB">
        <authorList>
            <consortium name="EnsemblProtists"/>
        </authorList>
    </citation>
    <scope>IDENTIFICATION</scope>
</reference>
<evidence type="ECO:0000256" key="2">
    <source>
        <dbReference type="ARBA" id="ARBA00023125"/>
    </source>
</evidence>
<dbReference type="InterPro" id="IPR003035">
    <property type="entry name" value="RWP-RK_dom"/>
</dbReference>
<dbReference type="GeneID" id="17306148"/>
<keyword evidence="3" id="KW-0804">Transcription</keyword>
<keyword evidence="1" id="KW-0805">Transcription regulation</keyword>
<evidence type="ECO:0000256" key="4">
    <source>
        <dbReference type="ARBA" id="ARBA00023242"/>
    </source>
</evidence>
<evidence type="ECO:0000313" key="8">
    <source>
        <dbReference type="EnsemblProtists" id="EKX49500"/>
    </source>
</evidence>
<keyword evidence="4" id="KW-0539">Nucleus</keyword>
<dbReference type="Pfam" id="PF02042">
    <property type="entry name" value="RWP-RK"/>
    <property type="match status" value="1"/>
</dbReference>
<dbReference type="RefSeq" id="XP_005836480.1">
    <property type="nucleotide sequence ID" value="XM_005836423.1"/>
</dbReference>
<proteinExistence type="predicted"/>
<keyword evidence="9" id="KW-1185">Reference proteome</keyword>
<keyword evidence="2" id="KW-0238">DNA-binding</keyword>
<name>L1JMS6_GUITC</name>
<gene>
    <name evidence="7" type="ORF">GUITHDRAFT_105024</name>
</gene>
<evidence type="ECO:0000313" key="7">
    <source>
        <dbReference type="EMBL" id="EKX49500.1"/>
    </source>
</evidence>
<dbReference type="EMBL" id="JH992982">
    <property type="protein sequence ID" value="EKX49500.1"/>
    <property type="molecule type" value="Genomic_DNA"/>
</dbReference>
<dbReference type="KEGG" id="gtt:GUITHDRAFT_105024"/>
<dbReference type="PROSITE" id="PS51519">
    <property type="entry name" value="RWP_RK"/>
    <property type="match status" value="1"/>
</dbReference>
<organism evidence="7">
    <name type="scientific">Guillardia theta (strain CCMP2712)</name>
    <name type="common">Cryptophyte</name>
    <dbReference type="NCBI Taxonomy" id="905079"/>
    <lineage>
        <taxon>Eukaryota</taxon>
        <taxon>Cryptophyceae</taxon>
        <taxon>Pyrenomonadales</taxon>
        <taxon>Geminigeraceae</taxon>
        <taxon>Guillardia</taxon>
    </lineage>
</organism>
<evidence type="ECO:0000256" key="1">
    <source>
        <dbReference type="ARBA" id="ARBA00023015"/>
    </source>
</evidence>
<dbReference type="EnsemblProtists" id="EKX49500">
    <property type="protein sequence ID" value="EKX49500"/>
    <property type="gene ID" value="GUITHDRAFT_105024"/>
</dbReference>
<evidence type="ECO:0000256" key="3">
    <source>
        <dbReference type="ARBA" id="ARBA00023163"/>
    </source>
</evidence>
<reference evidence="9" key="2">
    <citation type="submission" date="2012-11" db="EMBL/GenBank/DDBJ databases">
        <authorList>
            <person name="Kuo A."/>
            <person name="Curtis B.A."/>
            <person name="Tanifuji G."/>
            <person name="Burki F."/>
            <person name="Gruber A."/>
            <person name="Irimia M."/>
            <person name="Maruyama S."/>
            <person name="Arias M.C."/>
            <person name="Ball S.G."/>
            <person name="Gile G.H."/>
            <person name="Hirakawa Y."/>
            <person name="Hopkins J.F."/>
            <person name="Rensing S.A."/>
            <person name="Schmutz J."/>
            <person name="Symeonidi A."/>
            <person name="Elias M."/>
            <person name="Eveleigh R.J."/>
            <person name="Herman E.K."/>
            <person name="Klute M.J."/>
            <person name="Nakayama T."/>
            <person name="Obornik M."/>
            <person name="Reyes-Prieto A."/>
            <person name="Armbrust E.V."/>
            <person name="Aves S.J."/>
            <person name="Beiko R.G."/>
            <person name="Coutinho P."/>
            <person name="Dacks J.B."/>
            <person name="Durnford D.G."/>
            <person name="Fast N.M."/>
            <person name="Green B.R."/>
            <person name="Grisdale C."/>
            <person name="Hempe F."/>
            <person name="Henrissat B."/>
            <person name="Hoppner M.P."/>
            <person name="Ishida K.-I."/>
            <person name="Kim E."/>
            <person name="Koreny L."/>
            <person name="Kroth P.G."/>
            <person name="Liu Y."/>
            <person name="Malik S.-B."/>
            <person name="Maier U.G."/>
            <person name="McRose D."/>
            <person name="Mock T."/>
            <person name="Neilson J.A."/>
            <person name="Onodera N.T."/>
            <person name="Poole A.M."/>
            <person name="Pritham E.J."/>
            <person name="Richards T.A."/>
            <person name="Rocap G."/>
            <person name="Roy S.W."/>
            <person name="Sarai C."/>
            <person name="Schaack S."/>
            <person name="Shirato S."/>
            <person name="Slamovits C.H."/>
            <person name="Spencer D.F."/>
            <person name="Suzuki S."/>
            <person name="Worden A.Z."/>
            <person name="Zauner S."/>
            <person name="Barry K."/>
            <person name="Bell C."/>
            <person name="Bharti A.K."/>
            <person name="Crow J.A."/>
            <person name="Grimwood J."/>
            <person name="Kramer R."/>
            <person name="Lindquist E."/>
            <person name="Lucas S."/>
            <person name="Salamov A."/>
            <person name="McFadden G.I."/>
            <person name="Lane C.E."/>
            <person name="Keeling P.J."/>
            <person name="Gray M.W."/>
            <person name="Grigoriev I.V."/>
            <person name="Archibald J.M."/>
        </authorList>
    </citation>
    <scope>NUCLEOTIDE SEQUENCE</scope>
    <source>
        <strain evidence="9">CCMP2712</strain>
    </source>
</reference>
<protein>
    <recommendedName>
        <fullName evidence="6">RWP-RK domain-containing protein</fullName>
    </recommendedName>
</protein>
<dbReference type="AlphaFoldDB" id="L1JMS6"/>
<sequence>MSVVQTTHHLSSVSLPVQTAAQVIAKKPRAIRKNCIRIDPARLQALFCYKESEAAKILGISLTAMKSVCRRAGITRWPYSRTRTSPSPSPSSAGMSMGSEEGSRQSPSRREGEGWGWEEDESPLEAGWIEWFLMQEEGPIEVGVP</sequence>